<dbReference type="GO" id="GO:0046872">
    <property type="term" value="F:metal ion binding"/>
    <property type="evidence" value="ECO:0007669"/>
    <property type="project" value="UniProtKB-KW"/>
</dbReference>
<dbReference type="FunFam" id="3.20.20.140:FF:000019">
    <property type="entry name" value="Cytosine deaminase"/>
    <property type="match status" value="1"/>
</dbReference>
<dbReference type="OrthoDB" id="42910at2157"/>
<dbReference type="Proteomes" id="UP000193404">
    <property type="component" value="Chromosome"/>
</dbReference>
<keyword evidence="2" id="KW-0378">Hydrolase</keyword>
<dbReference type="GO" id="GO:0016814">
    <property type="term" value="F:hydrolase activity, acting on carbon-nitrogen (but not peptide) bonds, in cyclic amidines"/>
    <property type="evidence" value="ECO:0007669"/>
    <property type="project" value="TreeGrafter"/>
</dbReference>
<evidence type="ECO:0000313" key="4">
    <source>
        <dbReference type="EMBL" id="ARM75394.1"/>
    </source>
</evidence>
<reference evidence="4 5" key="1">
    <citation type="submission" date="2017-03" db="EMBL/GenBank/DDBJ databases">
        <title>Sulfur activation and transportation mechanism of thermophilic Archaea Acidianus manzaensis YN-25.</title>
        <authorList>
            <person name="Ma Y."/>
            <person name="Yang Y."/>
            <person name="Xia J."/>
        </authorList>
    </citation>
    <scope>NUCLEOTIDE SEQUENCE [LARGE SCALE GENOMIC DNA]</scope>
    <source>
        <strain evidence="4 5">YN-25</strain>
    </source>
</reference>
<evidence type="ECO:0000313" key="5">
    <source>
        <dbReference type="Proteomes" id="UP000193404"/>
    </source>
</evidence>
<dbReference type="SUPFAM" id="SSF51556">
    <property type="entry name" value="Metallo-dependent hydrolases"/>
    <property type="match status" value="1"/>
</dbReference>
<accession>A0A1W6JYW8</accession>
<dbReference type="KEGG" id="aman:B6F84_04695"/>
<dbReference type="GeneID" id="41590193"/>
<dbReference type="Gene3D" id="2.30.40.10">
    <property type="entry name" value="Urease, subunit C, domain 1"/>
    <property type="match status" value="1"/>
</dbReference>
<dbReference type="PANTHER" id="PTHR32027">
    <property type="entry name" value="CYTOSINE DEAMINASE"/>
    <property type="match status" value="1"/>
</dbReference>
<dbReference type="RefSeq" id="WP_148691164.1">
    <property type="nucleotide sequence ID" value="NZ_CP020477.1"/>
</dbReference>
<keyword evidence="1" id="KW-0479">Metal-binding</keyword>
<dbReference type="InterPro" id="IPR052349">
    <property type="entry name" value="Metallo-hydrolase_Enzymes"/>
</dbReference>
<name>A0A1W6JYW8_9CREN</name>
<dbReference type="AlphaFoldDB" id="A0A1W6JYW8"/>
<dbReference type="Gene3D" id="3.20.20.140">
    <property type="entry name" value="Metal-dependent hydrolases"/>
    <property type="match status" value="1"/>
</dbReference>
<gene>
    <name evidence="4" type="ORF">B6F84_04695</name>
</gene>
<protein>
    <recommendedName>
        <fullName evidence="3">Amidohydrolase 3 domain-containing protein</fullName>
    </recommendedName>
</protein>
<dbReference type="InterPro" id="IPR013108">
    <property type="entry name" value="Amidohydro_3"/>
</dbReference>
<sequence>MLVKNVRFYSDNKLHDIYVEEGIIQCIDCKGKKDDLVFEGRGRLLLPPFVNPHSHLGYALTLNYGRKNRSGTLQEGAMITRNEISPKISEDDVVSRLKKLEKLFFINGVLYVRTHEILSLVLKVIKARKEISLINLQIVAFPSPGFFYSDNSIDLTEIALNEGAEVVGLIPNWEPTKDLGAESVKIAFDLAEKYGKMIDGHIDENDDPASRFVEYVAYEALKRNLGDRTTISHMTASHSYSSDYFYKLVNLMNLAKVNVISNPVVSTHLQGRYDSYPKRRGLARIKEMMSRGINVGLGTDNIGDPIYPLGDGNMLRVLQEAFLIDHFTSEDIEGMLKLITYNSAKIMKLKDYGIKENKKAEFVVLNAKSEYEALRNILPPALVVSGKNFAQNEIEFRINDKDVTDEVENLIEY</sequence>
<dbReference type="SUPFAM" id="SSF51338">
    <property type="entry name" value="Composite domain of metallo-dependent hydrolases"/>
    <property type="match status" value="1"/>
</dbReference>
<evidence type="ECO:0000256" key="2">
    <source>
        <dbReference type="ARBA" id="ARBA00022801"/>
    </source>
</evidence>
<proteinExistence type="predicted"/>
<keyword evidence="5" id="KW-1185">Reference proteome</keyword>
<dbReference type="STRING" id="282676.B6F84_04695"/>
<dbReference type="Pfam" id="PF07969">
    <property type="entry name" value="Amidohydro_3"/>
    <property type="match status" value="1"/>
</dbReference>
<organism evidence="4 5">
    <name type="scientific">Acidianus manzaensis</name>
    <dbReference type="NCBI Taxonomy" id="282676"/>
    <lineage>
        <taxon>Archaea</taxon>
        <taxon>Thermoproteota</taxon>
        <taxon>Thermoprotei</taxon>
        <taxon>Sulfolobales</taxon>
        <taxon>Sulfolobaceae</taxon>
        <taxon>Acidianus</taxon>
    </lineage>
</organism>
<evidence type="ECO:0000259" key="3">
    <source>
        <dbReference type="Pfam" id="PF07969"/>
    </source>
</evidence>
<evidence type="ECO:0000256" key="1">
    <source>
        <dbReference type="ARBA" id="ARBA00022723"/>
    </source>
</evidence>
<dbReference type="CDD" id="cd01293">
    <property type="entry name" value="Bact_CD"/>
    <property type="match status" value="1"/>
</dbReference>
<feature type="domain" description="Amidohydrolase 3" evidence="3">
    <location>
        <begin position="177"/>
        <end position="386"/>
    </location>
</feature>
<dbReference type="InterPro" id="IPR011059">
    <property type="entry name" value="Metal-dep_hydrolase_composite"/>
</dbReference>
<dbReference type="InterPro" id="IPR032466">
    <property type="entry name" value="Metal_Hydrolase"/>
</dbReference>
<dbReference type="EMBL" id="CP020477">
    <property type="protein sequence ID" value="ARM75394.1"/>
    <property type="molecule type" value="Genomic_DNA"/>
</dbReference>
<dbReference type="PANTHER" id="PTHR32027:SF0">
    <property type="entry name" value="CYTOSINE DEAMINASE"/>
    <property type="match status" value="1"/>
</dbReference>